<dbReference type="AlphaFoldDB" id="A0AAD9YYP0"/>
<reference evidence="2" key="1">
    <citation type="submission" date="2022-11" db="EMBL/GenBank/DDBJ databases">
        <title>Chromosomal genome sequence assembly and mating type (MAT) locus characterization of the leprose asexual lichenized fungus Lepraria neglecta (Nyl.) Erichsen.</title>
        <authorList>
            <person name="Allen J.L."/>
            <person name="Pfeffer B."/>
        </authorList>
    </citation>
    <scope>NUCLEOTIDE SEQUENCE</scope>
    <source>
        <strain evidence="2">Allen 5258</strain>
    </source>
</reference>
<feature type="transmembrane region" description="Helical" evidence="1">
    <location>
        <begin position="204"/>
        <end position="223"/>
    </location>
</feature>
<sequence>MKGCQKSSKPALNQPCYGNVAYCIVGSPIILGCEGPYLRPGNCDDNPDEPPFGALCIESSPSAGNAVCLAAGSPKPGPFTPVGGLGPSPTSTSIALPSVTSSVTPMTLAMALITTTAANGSVYTVIGALVNQGHGNTTTLPCKTFISTDAAGSTYTETVIGTTVLPAALQKPTSAVATGSMGAGSGTSPSPAAFKGIAAPMRTAAAGAAILLLDCLLVLFTWLREPDAAVIKIRDARTQIFPIRRNYGICFISLIPLYPTAVDSFSALIITQMAARAIETCIRLRMQPFKLGGQMGIHQGHLMVVVTGVGFGAGALAGVGVHETLEVNGTAAA</sequence>
<evidence type="ECO:0000313" key="2">
    <source>
        <dbReference type="EMBL" id="KAK3168584.1"/>
    </source>
</evidence>
<keyword evidence="3" id="KW-1185">Reference proteome</keyword>
<organism evidence="2 3">
    <name type="scientific">Lepraria neglecta</name>
    <dbReference type="NCBI Taxonomy" id="209136"/>
    <lineage>
        <taxon>Eukaryota</taxon>
        <taxon>Fungi</taxon>
        <taxon>Dikarya</taxon>
        <taxon>Ascomycota</taxon>
        <taxon>Pezizomycotina</taxon>
        <taxon>Lecanoromycetes</taxon>
        <taxon>OSLEUM clade</taxon>
        <taxon>Lecanoromycetidae</taxon>
        <taxon>Lecanorales</taxon>
        <taxon>Lecanorineae</taxon>
        <taxon>Stereocaulaceae</taxon>
        <taxon>Lepraria</taxon>
    </lineage>
</organism>
<accession>A0AAD9YYP0</accession>
<name>A0AAD9YYP0_9LECA</name>
<gene>
    <name evidence="2" type="ORF">OEA41_005032</name>
</gene>
<keyword evidence="1" id="KW-0812">Transmembrane</keyword>
<dbReference type="EMBL" id="JASNWA010000010">
    <property type="protein sequence ID" value="KAK3168584.1"/>
    <property type="molecule type" value="Genomic_DNA"/>
</dbReference>
<evidence type="ECO:0000256" key="1">
    <source>
        <dbReference type="SAM" id="Phobius"/>
    </source>
</evidence>
<proteinExistence type="predicted"/>
<keyword evidence="1" id="KW-1133">Transmembrane helix</keyword>
<dbReference type="PROSITE" id="PS51257">
    <property type="entry name" value="PROKAR_LIPOPROTEIN"/>
    <property type="match status" value="1"/>
</dbReference>
<protein>
    <submittedName>
        <fullName evidence="2">Uncharacterized protein</fullName>
    </submittedName>
</protein>
<comment type="caution">
    <text evidence="2">The sequence shown here is derived from an EMBL/GenBank/DDBJ whole genome shotgun (WGS) entry which is preliminary data.</text>
</comment>
<dbReference type="Proteomes" id="UP001276659">
    <property type="component" value="Unassembled WGS sequence"/>
</dbReference>
<evidence type="ECO:0000313" key="3">
    <source>
        <dbReference type="Proteomes" id="UP001276659"/>
    </source>
</evidence>
<keyword evidence="1" id="KW-0472">Membrane</keyword>